<evidence type="ECO:0000313" key="3">
    <source>
        <dbReference type="Proteomes" id="UP000578252"/>
    </source>
</evidence>
<dbReference type="AlphaFoldDB" id="A0A7Y0Y510"/>
<dbReference type="EMBL" id="JABCUR010000007">
    <property type="protein sequence ID" value="NMW65539.1"/>
    <property type="molecule type" value="Genomic_DNA"/>
</dbReference>
<reference evidence="2 3" key="1">
    <citation type="submission" date="2020-04" db="EMBL/GenBank/DDBJ databases">
        <title>Antimicrobial susceptibility and clonality of vaginal-derived multi-drug resistant Mobiluncus isolates in China.</title>
        <authorList>
            <person name="Zhang X."/>
        </authorList>
    </citation>
    <scope>NUCLEOTIDE SEQUENCE [LARGE SCALE GENOMIC DNA]</scope>
    <source>
        <strain evidence="2 3">13</strain>
    </source>
</reference>
<dbReference type="Proteomes" id="UP000578252">
    <property type="component" value="Unassembled WGS sequence"/>
</dbReference>
<dbReference type="RefSeq" id="WP_169772191.1">
    <property type="nucleotide sequence ID" value="NZ_JABCUR010000007.1"/>
</dbReference>
<proteinExistence type="predicted"/>
<evidence type="ECO:0000256" key="1">
    <source>
        <dbReference type="SAM" id="MobiDB-lite"/>
    </source>
</evidence>
<feature type="region of interest" description="Disordered" evidence="1">
    <location>
        <begin position="1"/>
        <end position="29"/>
    </location>
</feature>
<sequence length="75" mass="8273">MSAVKESSMLLSPSPSAVGDDLDMEEQEKQRITQLARDMRAGKVHTISLNQLKTELGLDKIPPIPNILDTINTQN</sequence>
<gene>
    <name evidence="2" type="ORF">HHJ78_08415</name>
</gene>
<evidence type="ECO:0000313" key="2">
    <source>
        <dbReference type="EMBL" id="NMW65539.1"/>
    </source>
</evidence>
<comment type="caution">
    <text evidence="2">The sequence shown here is derived from an EMBL/GenBank/DDBJ whole genome shotgun (WGS) entry which is preliminary data.</text>
</comment>
<accession>A0A7Y0Y510</accession>
<protein>
    <submittedName>
        <fullName evidence="2">Uncharacterized protein</fullName>
    </submittedName>
</protein>
<name>A0A7Y0Y510_9ACTO</name>
<organism evidence="2 3">
    <name type="scientific">Mobiluncus mulieris</name>
    <dbReference type="NCBI Taxonomy" id="2052"/>
    <lineage>
        <taxon>Bacteria</taxon>
        <taxon>Bacillati</taxon>
        <taxon>Actinomycetota</taxon>
        <taxon>Actinomycetes</taxon>
        <taxon>Actinomycetales</taxon>
        <taxon>Actinomycetaceae</taxon>
        <taxon>Mobiluncus</taxon>
    </lineage>
</organism>